<evidence type="ECO:0000256" key="3">
    <source>
        <dbReference type="ARBA" id="ARBA00022989"/>
    </source>
</evidence>
<gene>
    <name evidence="5" type="primary">nuoN</name>
    <name evidence="8" type="ORF">C2E25_00435</name>
</gene>
<feature type="transmembrane region" description="Helical" evidence="5">
    <location>
        <begin position="154"/>
        <end position="176"/>
    </location>
</feature>
<evidence type="ECO:0000256" key="6">
    <source>
        <dbReference type="RuleBase" id="RU000320"/>
    </source>
</evidence>
<feature type="transmembrane region" description="Helical" evidence="5">
    <location>
        <begin position="264"/>
        <end position="285"/>
    </location>
</feature>
<feature type="transmembrane region" description="Helical" evidence="5">
    <location>
        <begin position="319"/>
        <end position="344"/>
    </location>
</feature>
<feature type="transmembrane region" description="Helical" evidence="5">
    <location>
        <begin position="365"/>
        <end position="388"/>
    </location>
</feature>
<dbReference type="PANTHER" id="PTHR22773">
    <property type="entry name" value="NADH DEHYDROGENASE"/>
    <property type="match status" value="1"/>
</dbReference>
<keyword evidence="5" id="KW-1003">Cell membrane</keyword>
<evidence type="ECO:0000313" key="9">
    <source>
        <dbReference type="Proteomes" id="UP000236340"/>
    </source>
</evidence>
<feature type="transmembrane region" description="Helical" evidence="5">
    <location>
        <begin position="122"/>
        <end position="142"/>
    </location>
</feature>
<keyword evidence="2 5" id="KW-0812">Transmembrane</keyword>
<dbReference type="EC" id="7.1.1.-" evidence="5"/>
<accession>A0A2K2HET0</accession>
<dbReference type="GO" id="GO:0012505">
    <property type="term" value="C:endomembrane system"/>
    <property type="evidence" value="ECO:0007669"/>
    <property type="project" value="UniProtKB-SubCell"/>
</dbReference>
<sequence>MSGAELIALLPVLILALGATALLMAGAWWPRRNTLIGTGVAIALLAALTAGGCPPPVAEVSGMFSSGPYARFFTILWSLLAAMTLLLSPRYGRARRFPAGEYPALVLFAAAGMALLSSASSLVGLLVGLESFTLVLYILIAIDKTCPRGTEAGLKYLVMGIVATGLLGFGIALIYATTGTFHFAEMHQALLEGGKLRPLGLLGWALILCAAGFKVSLVPFHLWTPDVYQGAPAPVTALLSTGSKGAVFAALVALMIGIGRGLEALAPLLWALAAASIILGTLCALRQDNIKRMLAYSSVAHMGYVTIGLLAGGETGRSAVIFYLVVYTLSNLGAFGVLTAFAIQGEEPQNYKDLRGLGYHHPRRGSALAFFLLSLAGIPPTAGFIAKFNIFHAAIKTDHLGIALLGILASLVSLYYYLRPVIVMFLTRERDLCLDRGSASEHTVLGVCLLAVLLLGIYPGPLFDLIALILPS</sequence>
<keyword evidence="5" id="KW-0830">Ubiquinone</keyword>
<dbReference type="OrthoDB" id="9805769at2"/>
<comment type="caution">
    <text evidence="8">The sequence shown here is derived from an EMBL/GenBank/DDBJ whole genome shotgun (WGS) entry which is preliminary data.</text>
</comment>
<evidence type="ECO:0000256" key="1">
    <source>
        <dbReference type="ARBA" id="ARBA00004127"/>
    </source>
</evidence>
<keyword evidence="4 5" id="KW-0472">Membrane</keyword>
<dbReference type="Proteomes" id="UP000236340">
    <property type="component" value="Unassembled WGS sequence"/>
</dbReference>
<keyword evidence="5" id="KW-0813">Transport</keyword>
<dbReference type="InterPro" id="IPR001750">
    <property type="entry name" value="ND/Mrp_TM"/>
</dbReference>
<protein>
    <recommendedName>
        <fullName evidence="5">NADH-quinone oxidoreductase subunit N</fullName>
        <ecNumber evidence="5">7.1.1.-</ecNumber>
    </recommendedName>
    <alternativeName>
        <fullName evidence="5">NADH dehydrogenase I subunit N</fullName>
    </alternativeName>
    <alternativeName>
        <fullName evidence="5">NDH-1 subunit N</fullName>
    </alternativeName>
</protein>
<feature type="domain" description="NADH:quinone oxidoreductase/Mrp antiporter transmembrane" evidence="7">
    <location>
        <begin position="119"/>
        <end position="412"/>
    </location>
</feature>
<evidence type="ECO:0000256" key="5">
    <source>
        <dbReference type="HAMAP-Rule" id="MF_00445"/>
    </source>
</evidence>
<evidence type="ECO:0000256" key="2">
    <source>
        <dbReference type="ARBA" id="ARBA00022692"/>
    </source>
</evidence>
<dbReference type="GO" id="GO:0008137">
    <property type="term" value="F:NADH dehydrogenase (ubiquinone) activity"/>
    <property type="evidence" value="ECO:0007669"/>
    <property type="project" value="InterPro"/>
</dbReference>
<dbReference type="NCBIfam" id="TIGR01770">
    <property type="entry name" value="NDH_I_N"/>
    <property type="match status" value="1"/>
</dbReference>
<comment type="subcellular location">
    <subcellularLocation>
        <location evidence="5">Cell membrane</location>
        <topology evidence="5">Multi-pass membrane protein</topology>
    </subcellularLocation>
    <subcellularLocation>
        <location evidence="1">Endomembrane system</location>
        <topology evidence="1">Multi-pass membrane protein</topology>
    </subcellularLocation>
    <subcellularLocation>
        <location evidence="6">Membrane</location>
        <topology evidence="6">Multi-pass membrane protein</topology>
    </subcellularLocation>
</comment>
<comment type="subunit">
    <text evidence="5">NDH-1 is composed of 14 different subunits. Subunits NuoA, H, J, K, L, M, N constitute the membrane sector of the complex.</text>
</comment>
<organism evidence="8 9">
    <name type="scientific">Geothermobacter hydrogeniphilus</name>
    <dbReference type="NCBI Taxonomy" id="1969733"/>
    <lineage>
        <taxon>Bacteria</taxon>
        <taxon>Pseudomonadati</taxon>
        <taxon>Thermodesulfobacteriota</taxon>
        <taxon>Desulfuromonadia</taxon>
        <taxon>Desulfuromonadales</taxon>
        <taxon>Geothermobacteraceae</taxon>
        <taxon>Geothermobacter</taxon>
    </lineage>
</organism>
<feature type="transmembrane region" description="Helical" evidence="5">
    <location>
        <begin position="99"/>
        <end position="116"/>
    </location>
</feature>
<dbReference type="RefSeq" id="WP_103113846.1">
    <property type="nucleotide sequence ID" value="NZ_PPFX01000001.1"/>
</dbReference>
<keyword evidence="5" id="KW-0874">Quinone</keyword>
<proteinExistence type="inferred from homology"/>
<feature type="transmembrane region" description="Helical" evidence="5">
    <location>
        <begin position="6"/>
        <end position="28"/>
    </location>
</feature>
<evidence type="ECO:0000259" key="7">
    <source>
        <dbReference type="Pfam" id="PF00361"/>
    </source>
</evidence>
<dbReference type="HAMAP" id="MF_00445">
    <property type="entry name" value="NDH1_NuoN_1"/>
    <property type="match status" value="1"/>
</dbReference>
<dbReference type="Pfam" id="PF00361">
    <property type="entry name" value="Proton_antipo_M"/>
    <property type="match status" value="1"/>
</dbReference>
<dbReference type="GO" id="GO:0005886">
    <property type="term" value="C:plasma membrane"/>
    <property type="evidence" value="ECO:0007669"/>
    <property type="project" value="UniProtKB-SubCell"/>
</dbReference>
<feature type="transmembrane region" description="Helical" evidence="5">
    <location>
        <begin position="35"/>
        <end position="57"/>
    </location>
</feature>
<keyword evidence="5" id="KW-0520">NAD</keyword>
<feature type="transmembrane region" description="Helical" evidence="5">
    <location>
        <begin position="235"/>
        <end position="258"/>
    </location>
</feature>
<dbReference type="GO" id="GO:0042773">
    <property type="term" value="P:ATP synthesis coupled electron transport"/>
    <property type="evidence" value="ECO:0007669"/>
    <property type="project" value="InterPro"/>
</dbReference>
<feature type="transmembrane region" description="Helical" evidence="5">
    <location>
        <begin position="294"/>
        <end position="313"/>
    </location>
</feature>
<name>A0A2K2HET0_9BACT</name>
<feature type="transmembrane region" description="Helical" evidence="5">
    <location>
        <begin position="400"/>
        <end position="418"/>
    </location>
</feature>
<comment type="similarity">
    <text evidence="5">Belongs to the complex I subunit 2 family.</text>
</comment>
<feature type="transmembrane region" description="Helical" evidence="5">
    <location>
        <begin position="439"/>
        <end position="458"/>
    </location>
</feature>
<feature type="transmembrane region" description="Helical" evidence="5">
    <location>
        <begin position="201"/>
        <end position="223"/>
    </location>
</feature>
<dbReference type="InterPro" id="IPR010096">
    <property type="entry name" value="NADH-Q_OxRdtase_suN/2"/>
</dbReference>
<dbReference type="GO" id="GO:0048038">
    <property type="term" value="F:quinone binding"/>
    <property type="evidence" value="ECO:0007669"/>
    <property type="project" value="UniProtKB-KW"/>
</dbReference>
<keyword evidence="3 5" id="KW-1133">Transmembrane helix</keyword>
<feature type="transmembrane region" description="Helical" evidence="5">
    <location>
        <begin position="69"/>
        <end position="87"/>
    </location>
</feature>
<keyword evidence="5" id="KW-1278">Translocase</keyword>
<evidence type="ECO:0000256" key="4">
    <source>
        <dbReference type="ARBA" id="ARBA00023136"/>
    </source>
</evidence>
<comment type="catalytic activity">
    <reaction evidence="5">
        <text>a quinone + NADH + 5 H(+)(in) = a quinol + NAD(+) + 4 H(+)(out)</text>
        <dbReference type="Rhea" id="RHEA:57888"/>
        <dbReference type="ChEBI" id="CHEBI:15378"/>
        <dbReference type="ChEBI" id="CHEBI:24646"/>
        <dbReference type="ChEBI" id="CHEBI:57540"/>
        <dbReference type="ChEBI" id="CHEBI:57945"/>
        <dbReference type="ChEBI" id="CHEBI:132124"/>
    </reaction>
</comment>
<evidence type="ECO:0000313" key="8">
    <source>
        <dbReference type="EMBL" id="PNU21731.1"/>
    </source>
</evidence>
<dbReference type="AlphaFoldDB" id="A0A2K2HET0"/>
<comment type="function">
    <text evidence="5">NDH-1 shuttles electrons from NADH, via FMN and iron-sulfur (Fe-S) centers, to quinones in the respiratory chain. The immediate electron acceptor for the enzyme in this species is believed to be ubiquinone. Couples the redox reaction to proton translocation (for every two electrons transferred, four hydrogen ions are translocated across the cytoplasmic membrane), and thus conserves the redox energy in a proton gradient.</text>
</comment>
<reference evidence="8 9" key="1">
    <citation type="journal article" date="2018" name="Genome Announc.">
        <title>Genome Sequence of Geothermobacter sp. HR-1 Iron Reducer from the Loihi Seamount.</title>
        <authorList>
            <person name="Smith H."/>
            <person name="Abuyen K."/>
            <person name="Tremblay J."/>
            <person name="Savalia P."/>
            <person name="Perez-Rodriguez I."/>
            <person name="Emerson D."/>
            <person name="Tully B."/>
            <person name="Amend J."/>
        </authorList>
    </citation>
    <scope>NUCLEOTIDE SEQUENCE [LARGE SCALE GENOMIC DNA]</scope>
    <source>
        <strain evidence="8 9">HR-1</strain>
    </source>
</reference>
<dbReference type="EMBL" id="PPFX01000001">
    <property type="protein sequence ID" value="PNU21731.1"/>
    <property type="molecule type" value="Genomic_DNA"/>
</dbReference>
<dbReference type="GO" id="GO:0050136">
    <property type="term" value="F:NADH dehydrogenase (quinone) (non-electrogenic) activity"/>
    <property type="evidence" value="ECO:0007669"/>
    <property type="project" value="UniProtKB-UniRule"/>
</dbReference>